<comment type="caution">
    <text evidence="1">The sequence shown here is derived from an EMBL/GenBank/DDBJ whole genome shotgun (WGS) entry which is preliminary data.</text>
</comment>
<sequence>MGLVAMDDTDGYDANMDPAFMTSEDELDAGQAKLKSWESTDQIARPGSLVFGDLKPSIQIEIVHNLREQLDGAIDAAYMKLKITQEENINLILYNELKRQRAALKKLDQGAAKHLVQEDLSNIFKTTCRQLSYKRLNLGAEDIMHAKASDVLLSYMFLDRLDLPRSLAGTWYNGIETRLDGHYGYPTPESESWDWAENLSKRQSDLGRFGVTLPASSQEEPRYPFVVKGSGTKSPVKQVATFTDKGKGIGSTSNAEIPFWHIHGPPTNVTDSEARYLWKLTQFEIELLQKEKALFEAEVKGTKNQAEDPHYGDCDNPEDPWHFRCR</sequence>
<dbReference type="AlphaFoldDB" id="A0A9W9UDI8"/>
<dbReference type="Proteomes" id="UP001147746">
    <property type="component" value="Unassembled WGS sequence"/>
</dbReference>
<reference evidence="1" key="1">
    <citation type="submission" date="2022-12" db="EMBL/GenBank/DDBJ databases">
        <authorList>
            <person name="Petersen C."/>
        </authorList>
    </citation>
    <scope>NUCLEOTIDE SEQUENCE</scope>
    <source>
        <strain evidence="1">IBT 21472</strain>
    </source>
</reference>
<protein>
    <submittedName>
        <fullName evidence="1">Uncharacterized protein</fullName>
    </submittedName>
</protein>
<reference evidence="1" key="2">
    <citation type="journal article" date="2023" name="IMA Fungus">
        <title>Comparative genomic study of the Penicillium genus elucidates a diverse pangenome and 15 lateral gene transfer events.</title>
        <authorList>
            <person name="Petersen C."/>
            <person name="Sorensen T."/>
            <person name="Nielsen M.R."/>
            <person name="Sondergaard T.E."/>
            <person name="Sorensen J.L."/>
            <person name="Fitzpatrick D.A."/>
            <person name="Frisvad J.C."/>
            <person name="Nielsen K.L."/>
        </authorList>
    </citation>
    <scope>NUCLEOTIDE SEQUENCE</scope>
    <source>
        <strain evidence="1">IBT 21472</strain>
    </source>
</reference>
<evidence type="ECO:0000313" key="2">
    <source>
        <dbReference type="Proteomes" id="UP001147746"/>
    </source>
</evidence>
<organism evidence="1 2">
    <name type="scientific">Penicillium atrosanguineum</name>
    <dbReference type="NCBI Taxonomy" id="1132637"/>
    <lineage>
        <taxon>Eukaryota</taxon>
        <taxon>Fungi</taxon>
        <taxon>Dikarya</taxon>
        <taxon>Ascomycota</taxon>
        <taxon>Pezizomycotina</taxon>
        <taxon>Eurotiomycetes</taxon>
        <taxon>Eurotiomycetidae</taxon>
        <taxon>Eurotiales</taxon>
        <taxon>Aspergillaceae</taxon>
        <taxon>Penicillium</taxon>
    </lineage>
</organism>
<accession>A0A9W9UDI8</accession>
<keyword evidence="2" id="KW-1185">Reference proteome</keyword>
<dbReference type="EMBL" id="JAPZBO010000001">
    <property type="protein sequence ID" value="KAJ5331489.1"/>
    <property type="molecule type" value="Genomic_DNA"/>
</dbReference>
<proteinExistence type="predicted"/>
<evidence type="ECO:0000313" key="1">
    <source>
        <dbReference type="EMBL" id="KAJ5331489.1"/>
    </source>
</evidence>
<name>A0A9W9UDI8_9EURO</name>
<gene>
    <name evidence="1" type="ORF">N7476_001272</name>
</gene>